<dbReference type="SUPFAM" id="SSF56214">
    <property type="entry name" value="4'-phosphopantetheinyl transferase"/>
    <property type="match status" value="2"/>
</dbReference>
<evidence type="ECO:0000256" key="2">
    <source>
        <dbReference type="ARBA" id="ARBA00022553"/>
    </source>
</evidence>
<feature type="region of interest" description="Disordered" evidence="4">
    <location>
        <begin position="1542"/>
        <end position="1563"/>
    </location>
</feature>
<dbReference type="PROSITE" id="PS52004">
    <property type="entry name" value="KS3_2"/>
    <property type="match status" value="1"/>
</dbReference>
<dbReference type="InterPro" id="IPR032821">
    <property type="entry name" value="PKS_assoc"/>
</dbReference>
<dbReference type="Pfam" id="PF00698">
    <property type="entry name" value="Acyl_transf_1"/>
    <property type="match status" value="1"/>
</dbReference>
<dbReference type="Pfam" id="PF02801">
    <property type="entry name" value="Ketoacyl-synt_C"/>
    <property type="match status" value="1"/>
</dbReference>
<dbReference type="InterPro" id="IPR016035">
    <property type="entry name" value="Acyl_Trfase/lysoPLipase"/>
</dbReference>
<dbReference type="PANTHER" id="PTHR43775">
    <property type="entry name" value="FATTY ACID SYNTHASE"/>
    <property type="match status" value="1"/>
</dbReference>
<dbReference type="GO" id="GO:0005886">
    <property type="term" value="C:plasma membrane"/>
    <property type="evidence" value="ECO:0007669"/>
    <property type="project" value="TreeGrafter"/>
</dbReference>
<dbReference type="GO" id="GO:0006633">
    <property type="term" value="P:fatty acid biosynthetic process"/>
    <property type="evidence" value="ECO:0007669"/>
    <property type="project" value="InterPro"/>
</dbReference>
<protein>
    <submittedName>
        <fullName evidence="6">Putative Modular polyketide synthase</fullName>
    </submittedName>
</protein>
<dbReference type="Gene3D" id="3.90.470.20">
    <property type="entry name" value="4'-phosphopantetheinyl transferase domain"/>
    <property type="match status" value="2"/>
</dbReference>
<dbReference type="Pfam" id="PF01648">
    <property type="entry name" value="ACPS"/>
    <property type="match status" value="1"/>
</dbReference>
<dbReference type="GO" id="GO:0000287">
    <property type="term" value="F:magnesium ion binding"/>
    <property type="evidence" value="ECO:0007669"/>
    <property type="project" value="InterPro"/>
</dbReference>
<comment type="caution">
    <text evidence="6">The sequence shown here is derived from an EMBL/GenBank/DDBJ whole genome shotgun (WGS) entry which is preliminary data.</text>
</comment>
<dbReference type="GO" id="GO:0004315">
    <property type="term" value="F:3-oxoacyl-[acyl-carrier-protein] synthase activity"/>
    <property type="evidence" value="ECO:0007669"/>
    <property type="project" value="InterPro"/>
</dbReference>
<dbReference type="GO" id="GO:0008897">
    <property type="term" value="F:holo-[acyl-carrier-protein] synthase activity"/>
    <property type="evidence" value="ECO:0007669"/>
    <property type="project" value="InterPro"/>
</dbReference>
<dbReference type="Gene3D" id="3.40.47.10">
    <property type="match status" value="1"/>
</dbReference>
<evidence type="ECO:0000256" key="4">
    <source>
        <dbReference type="SAM" id="MobiDB-lite"/>
    </source>
</evidence>
<dbReference type="STRING" id="1229780.BN381_250017"/>
<dbReference type="Proteomes" id="UP000018291">
    <property type="component" value="Unassembled WGS sequence"/>
</dbReference>
<dbReference type="GO" id="GO:0004312">
    <property type="term" value="F:fatty acid synthase activity"/>
    <property type="evidence" value="ECO:0007669"/>
    <property type="project" value="TreeGrafter"/>
</dbReference>
<evidence type="ECO:0000313" key="7">
    <source>
        <dbReference type="Proteomes" id="UP000018291"/>
    </source>
</evidence>
<name>R4YY85_9ACTN</name>
<dbReference type="InterPro" id="IPR020841">
    <property type="entry name" value="PKS_Beta-ketoAc_synthase_dom"/>
</dbReference>
<dbReference type="InterPro" id="IPR014031">
    <property type="entry name" value="Ketoacyl_synth_C"/>
</dbReference>
<dbReference type="InterPro" id="IPR008278">
    <property type="entry name" value="4-PPantetheinyl_Trfase_dom"/>
</dbReference>
<dbReference type="InterPro" id="IPR014043">
    <property type="entry name" value="Acyl_transferase_dom"/>
</dbReference>
<dbReference type="SMART" id="SM00825">
    <property type="entry name" value="PKS_KS"/>
    <property type="match status" value="1"/>
</dbReference>
<dbReference type="InterPro" id="IPR050091">
    <property type="entry name" value="PKS_NRPS_Biosynth_Enz"/>
</dbReference>
<dbReference type="CDD" id="cd00833">
    <property type="entry name" value="PKS"/>
    <property type="match status" value="1"/>
</dbReference>
<accession>R4YY85</accession>
<feature type="region of interest" description="Disordered" evidence="4">
    <location>
        <begin position="493"/>
        <end position="518"/>
    </location>
</feature>
<dbReference type="InterPro" id="IPR014030">
    <property type="entry name" value="Ketoacyl_synth_N"/>
</dbReference>
<dbReference type="PANTHER" id="PTHR43775:SF37">
    <property type="entry name" value="SI:DKEY-61P9.11"/>
    <property type="match status" value="1"/>
</dbReference>
<dbReference type="Pfam" id="PF00109">
    <property type="entry name" value="ketoacyl-synt"/>
    <property type="match status" value="1"/>
</dbReference>
<keyword evidence="2" id="KW-0597">Phosphoprotein</keyword>
<feature type="compositionally biased region" description="Polar residues" evidence="4">
    <location>
        <begin position="641"/>
        <end position="656"/>
    </location>
</feature>
<dbReference type="Gene3D" id="3.10.129.110">
    <property type="entry name" value="Polyketide synthase dehydratase"/>
    <property type="match status" value="1"/>
</dbReference>
<dbReference type="Pfam" id="PF14765">
    <property type="entry name" value="PS-DH"/>
    <property type="match status" value="1"/>
</dbReference>
<dbReference type="PROSITE" id="PS00606">
    <property type="entry name" value="KS3_1"/>
    <property type="match status" value="1"/>
</dbReference>
<dbReference type="GO" id="GO:0071770">
    <property type="term" value="P:DIM/DIP cell wall layer assembly"/>
    <property type="evidence" value="ECO:0007669"/>
    <property type="project" value="TreeGrafter"/>
</dbReference>
<evidence type="ECO:0000256" key="1">
    <source>
        <dbReference type="ARBA" id="ARBA00022450"/>
    </source>
</evidence>
<organism evidence="6 7">
    <name type="scientific">Candidatus Neomicrothrix parvicella RN1</name>
    <dbReference type="NCBI Taxonomy" id="1229780"/>
    <lineage>
        <taxon>Bacteria</taxon>
        <taxon>Bacillati</taxon>
        <taxon>Actinomycetota</taxon>
        <taxon>Acidimicrobiia</taxon>
        <taxon>Acidimicrobiales</taxon>
        <taxon>Microthrixaceae</taxon>
        <taxon>Candidatus Neomicrothrix</taxon>
    </lineage>
</organism>
<proteinExistence type="predicted"/>
<dbReference type="SMART" id="SM00827">
    <property type="entry name" value="PKS_AT"/>
    <property type="match status" value="1"/>
</dbReference>
<dbReference type="SUPFAM" id="SSF52151">
    <property type="entry name" value="FabD/lysophospholipase-like"/>
    <property type="match status" value="1"/>
</dbReference>
<dbReference type="EMBL" id="CANL01000018">
    <property type="protein sequence ID" value="CCM63524.1"/>
    <property type="molecule type" value="Genomic_DNA"/>
</dbReference>
<dbReference type="GO" id="GO:0005737">
    <property type="term" value="C:cytoplasm"/>
    <property type="evidence" value="ECO:0007669"/>
    <property type="project" value="TreeGrafter"/>
</dbReference>
<feature type="region of interest" description="Disordered" evidence="4">
    <location>
        <begin position="1"/>
        <end position="23"/>
    </location>
</feature>
<dbReference type="Gene3D" id="3.40.366.10">
    <property type="entry name" value="Malonyl-Coenzyme A Acyl Carrier Protein, domain 2"/>
    <property type="match status" value="1"/>
</dbReference>
<dbReference type="InterPro" id="IPR049551">
    <property type="entry name" value="PKS_DH_C"/>
</dbReference>
<dbReference type="InterPro" id="IPR001227">
    <property type="entry name" value="Ac_transferase_dom_sf"/>
</dbReference>
<keyword evidence="7" id="KW-1185">Reference proteome</keyword>
<feature type="compositionally biased region" description="Polar residues" evidence="4">
    <location>
        <begin position="1553"/>
        <end position="1563"/>
    </location>
</feature>
<dbReference type="HOGENOM" id="CLU_000022_31_5_11"/>
<feature type="region of interest" description="Disordered" evidence="4">
    <location>
        <begin position="637"/>
        <end position="657"/>
    </location>
</feature>
<dbReference type="SUPFAM" id="SSF53901">
    <property type="entry name" value="Thiolase-like"/>
    <property type="match status" value="1"/>
</dbReference>
<sequence>MGPEPLMGPPDAAADQATANGPATVRPAADGSFPVAIVGMACLFPGADNLARYRTNIEAGVDAITDVPPGRLDPTYFASEHDPTSGPAPDSLGVSRGGFVDDLAHFDAASFGVMPVAADDAEPDQLLALRLATEAVSDAGGAEALGDSSRVGVIVGRGGYLNSGTARLDQKTRVARQLSLVLHQLVPELGDQRIDEIRHAFQAEVGPERPEATIGLVPNLAASRIANRLDLQGPAYTVDAACASSLVALDHAVRDLASGRCGSVIVGGVHHCHDITFWSVFSQLGALSPSGHIAPFSRFADGLLIGEGSGMVVLQPLDDAIAAGRRVYGVVCGTGVAGDGRDSSLLRPRVDGQVLAVRRGWDAARMDPAEAGLIEAHGTATAAGDSAELATIRAAFGDIGPALHLGSVKSMIGHCMPAAGMAGLIKATLALHHRVLPPTLHAEAPHPNLDGSRLNLPAEASDWPGGRRRVAAVNAFGFGGINAHVVLREADEREAGTHPDRHGQAFTAPHGRASTGSDPTVAAVAADGSTVVCITGPNPAAVLEVLDSATPDTSTLHLAPGPVRLIILNPDERRLKLTRRALTSGTAWRGRSDVWVTHDGLIDGGGSTVWMYPGVEPTFAPQVADVAQHLDLTLPDLHVSGSDSDTNTNGSDTGANDNDEGALGFQGAAIVHLGRFLTDVMGRLAAPCDHMAGHSVGEWTAMATSGLIPPDELERLLGEIDPADLDVPGVQFVALGCGADQAMELAEHLGAVALSHDNCPHQSILCGPAPAVAQVVERAKTHRVMAQVLPFTSGFHSPAFEPYLGQISRHLDHMEVATPNVALWSATSVDRYPTDPAAVKRLATTHLTETVRFRELIDALYDAGARVFVQLGVGSLPSFVDDTLKGRDHVAVSAASEKRPGLEQLVRLTASLWAEGAGVDLALLGFPADALPAPVPADVQAGDELAGPLLSLGAPLVRLPQALVNTVRADLGAARTPGPAPQGETAVGSARSDDPIMAHMQALTDEATRASQEVLDAFNAATPTRTRPTADLQVDGTIEVSLQTMPWLLDHCFYRQPDIGVGSAVEEQFPVVPMTEMIELMRDIALDRFPGHVATAVSGVRALRWLTAAPSTDLSVTVGDLVDGEVKITLEGYARGTVHLAVDYPAPSPTGPANVPAGEPVAPGISVDDVYQRRMMFHGPAYQGITALTGLTTSSISGDIAVLERTGAMLDSAGQLLGLWVMERLDHDVIILPQSIERVEYFRERPVGPMRCTVTMTDVNPQSVSADLELVDAKGPWCRITAWVDRRFNSDDVLWPFLRFPDERTVAEHRPGGWWLLLERWTDSASRELMVRRYTDAAERTDYTARNPLAQRSWLLGRAVTKDAVRQHLWGLGAPPMYPVEVQVGHDDAGAPHLNAPAQATGLHLSIAHSAHVGVAQLSADGPVGIDVERVKPRGEGFSALAFTDSERTILGNAGRDANTDGAAYDVRLTAMWAAKEAVAKAAGTGLQGRPSDWLISEIQGDRIRVNDTWVNLEVLDLAPPGHDRSEADTYVVAWTSAEPVVAADHPRLRPSEQPSRSHGSPT</sequence>
<dbReference type="InterPro" id="IPR042104">
    <property type="entry name" value="PKS_dehydratase_sf"/>
</dbReference>
<feature type="compositionally biased region" description="Basic and acidic residues" evidence="4">
    <location>
        <begin position="493"/>
        <end position="503"/>
    </location>
</feature>
<evidence type="ECO:0000259" key="5">
    <source>
        <dbReference type="PROSITE" id="PS52004"/>
    </source>
</evidence>
<reference evidence="6 7" key="1">
    <citation type="journal article" date="2013" name="ISME J.">
        <title>Metabolic model for the filamentous 'Candidatus Microthrix parvicella' based on genomic and metagenomic analyses.</title>
        <authorList>
            <person name="Jon McIlroy S."/>
            <person name="Kristiansen R."/>
            <person name="Albertsen M."/>
            <person name="Michael Karst S."/>
            <person name="Rossetti S."/>
            <person name="Lund Nielsen J."/>
            <person name="Tandoi V."/>
            <person name="James Seviour R."/>
            <person name="Nielsen P.H."/>
        </authorList>
    </citation>
    <scope>NUCLEOTIDE SEQUENCE [LARGE SCALE GENOMIC DNA]</scope>
    <source>
        <strain evidence="6 7">RN1</strain>
    </source>
</reference>
<feature type="domain" description="Ketosynthase family 3 (KS3)" evidence="5">
    <location>
        <begin position="32"/>
        <end position="489"/>
    </location>
</feature>
<dbReference type="eggNOG" id="COG3321">
    <property type="taxonomic scope" value="Bacteria"/>
</dbReference>
<keyword evidence="1" id="KW-0596">Phosphopantetheine</keyword>
<evidence type="ECO:0000256" key="3">
    <source>
        <dbReference type="ARBA" id="ARBA00022679"/>
    </source>
</evidence>
<dbReference type="InterPro" id="IPR016039">
    <property type="entry name" value="Thiolase-like"/>
</dbReference>
<evidence type="ECO:0000313" key="6">
    <source>
        <dbReference type="EMBL" id="CCM63524.1"/>
    </source>
</evidence>
<dbReference type="InterPro" id="IPR018201">
    <property type="entry name" value="Ketoacyl_synth_AS"/>
</dbReference>
<dbReference type="Pfam" id="PF16197">
    <property type="entry name" value="KAsynt_C_assoc"/>
    <property type="match status" value="1"/>
</dbReference>
<keyword evidence="3" id="KW-0808">Transferase</keyword>
<gene>
    <name evidence="6" type="ORF">BN381_250017</name>
</gene>
<dbReference type="InterPro" id="IPR037143">
    <property type="entry name" value="4-PPantetheinyl_Trfase_dom_sf"/>
</dbReference>